<accession>A0AA36EGW0</accession>
<evidence type="ECO:0000313" key="2">
    <source>
        <dbReference type="Proteomes" id="UP001177003"/>
    </source>
</evidence>
<sequence length="399" mass="46877">MDKIVGEIDCRYRLYSILMNHLRSAMFNAQEKAQDRATTQIECLNEKSKFYDLGIIQIDVSFKLIKEQEQEDQIPETNQKKILTDLIELKDLFLSRLNDTKCSIIQKDKDKIMMEQMSSDLDMLKTTLHRAFKQIQKSEVDPLEKQWRLLIEKETILIAIKGYLHDINVKLKSSIKFPVSKNQKPNKIDGVGKKDVIISRLMEERHESKLQTMAIDEHYMVLVNECCDEFLCYEIETKVKEDMFVYILHEVTKDWTEYQENESIKTQLKDEIYETVFLETINDIRIKLDFELQKIQNKINKCCIQNAIRLEHIKQQVKSILGPVASIKKEELVYKKAFARRCQNLLLAETEVDLLGDQVEALQDLLGKIYYVLVKNSSVLSYNCEVMDILKLIERKLGF</sequence>
<dbReference type="Proteomes" id="UP001177003">
    <property type="component" value="Chromosome 8"/>
</dbReference>
<reference evidence="1" key="1">
    <citation type="submission" date="2023-04" db="EMBL/GenBank/DDBJ databases">
        <authorList>
            <person name="Vijverberg K."/>
            <person name="Xiong W."/>
            <person name="Schranz E."/>
        </authorList>
    </citation>
    <scope>NUCLEOTIDE SEQUENCE</scope>
</reference>
<protein>
    <submittedName>
        <fullName evidence="1">Uncharacterized protein</fullName>
    </submittedName>
</protein>
<keyword evidence="2" id="KW-1185">Reference proteome</keyword>
<dbReference type="AlphaFoldDB" id="A0AA36EGW0"/>
<dbReference type="PANTHER" id="PTHR33883:SF7">
    <property type="entry name" value="OS04G0521600 PROTEIN"/>
    <property type="match status" value="1"/>
</dbReference>
<dbReference type="PANTHER" id="PTHR33883">
    <property type="entry name" value="WPP DOMAIN-ASSOCIATED PROTEIN"/>
    <property type="match status" value="1"/>
</dbReference>
<organism evidence="1 2">
    <name type="scientific">Lactuca saligna</name>
    <name type="common">Willowleaf lettuce</name>
    <dbReference type="NCBI Taxonomy" id="75948"/>
    <lineage>
        <taxon>Eukaryota</taxon>
        <taxon>Viridiplantae</taxon>
        <taxon>Streptophyta</taxon>
        <taxon>Embryophyta</taxon>
        <taxon>Tracheophyta</taxon>
        <taxon>Spermatophyta</taxon>
        <taxon>Magnoliopsida</taxon>
        <taxon>eudicotyledons</taxon>
        <taxon>Gunneridae</taxon>
        <taxon>Pentapetalae</taxon>
        <taxon>asterids</taxon>
        <taxon>campanulids</taxon>
        <taxon>Asterales</taxon>
        <taxon>Asteraceae</taxon>
        <taxon>Cichorioideae</taxon>
        <taxon>Cichorieae</taxon>
        <taxon>Lactucinae</taxon>
        <taxon>Lactuca</taxon>
    </lineage>
</organism>
<name>A0AA36EGW0_LACSI</name>
<dbReference type="EMBL" id="OX465084">
    <property type="protein sequence ID" value="CAI9296111.1"/>
    <property type="molecule type" value="Genomic_DNA"/>
</dbReference>
<proteinExistence type="predicted"/>
<evidence type="ECO:0000313" key="1">
    <source>
        <dbReference type="EMBL" id="CAI9296111.1"/>
    </source>
</evidence>
<dbReference type="InterPro" id="IPR037490">
    <property type="entry name" value="WAP"/>
</dbReference>
<gene>
    <name evidence="1" type="ORF">LSALG_LOCUS35008</name>
</gene>